<dbReference type="PROSITE" id="PS51375">
    <property type="entry name" value="PPR"/>
    <property type="match status" value="4"/>
</dbReference>
<dbReference type="KEGG" id="cam:101503316"/>
<gene>
    <name evidence="5" type="primary">LOC101503316</name>
</gene>
<dbReference type="Pfam" id="PF13041">
    <property type="entry name" value="PPR_2"/>
    <property type="match status" value="1"/>
</dbReference>
<dbReference type="Pfam" id="PF12854">
    <property type="entry name" value="PPR_1"/>
    <property type="match status" value="1"/>
</dbReference>
<dbReference type="Gene3D" id="1.25.40.10">
    <property type="entry name" value="Tetratricopeptide repeat domain"/>
    <property type="match status" value="2"/>
</dbReference>
<dbReference type="Pfam" id="PF13812">
    <property type="entry name" value="PPR_3"/>
    <property type="match status" value="1"/>
</dbReference>
<accession>A0A1S2XA11</accession>
<name>A0A1S2XA11_CICAR</name>
<dbReference type="STRING" id="3827.A0A1S2XA11"/>
<dbReference type="GO" id="GO:0003729">
    <property type="term" value="F:mRNA binding"/>
    <property type="evidence" value="ECO:0007669"/>
    <property type="project" value="TreeGrafter"/>
</dbReference>
<feature type="repeat" description="PPR" evidence="3">
    <location>
        <begin position="212"/>
        <end position="246"/>
    </location>
</feature>
<evidence type="ECO:0000313" key="5">
    <source>
        <dbReference type="RefSeq" id="XP_004485985.1"/>
    </source>
</evidence>
<proteinExistence type="inferred from homology"/>
<evidence type="ECO:0000256" key="2">
    <source>
        <dbReference type="ARBA" id="ARBA00022737"/>
    </source>
</evidence>
<reference evidence="5" key="2">
    <citation type="submission" date="2025-08" db="UniProtKB">
        <authorList>
            <consortium name="RefSeq"/>
        </authorList>
    </citation>
    <scope>IDENTIFICATION</scope>
    <source>
        <tissue evidence="5">Etiolated seedlings</tissue>
    </source>
</reference>
<feature type="repeat" description="PPR" evidence="3">
    <location>
        <begin position="317"/>
        <end position="347"/>
    </location>
</feature>
<dbReference type="OrthoDB" id="185373at2759"/>
<dbReference type="Proteomes" id="UP000087171">
    <property type="component" value="Chromosome Ca1"/>
</dbReference>
<dbReference type="AlphaFoldDB" id="A0A1S2XA11"/>
<dbReference type="RefSeq" id="XP_004485985.1">
    <property type="nucleotide sequence ID" value="XM_004485928.3"/>
</dbReference>
<comment type="similarity">
    <text evidence="1">Belongs to the PPR family. P subfamily.</text>
</comment>
<dbReference type="InterPro" id="IPR002885">
    <property type="entry name" value="PPR_rpt"/>
</dbReference>
<keyword evidence="4" id="KW-1185">Reference proteome</keyword>
<feature type="repeat" description="PPR" evidence="3">
    <location>
        <begin position="282"/>
        <end position="316"/>
    </location>
</feature>
<keyword evidence="2" id="KW-0677">Repeat</keyword>
<evidence type="ECO:0000256" key="3">
    <source>
        <dbReference type="PROSITE-ProRule" id="PRU00708"/>
    </source>
</evidence>
<reference evidence="4" key="1">
    <citation type="journal article" date="2013" name="Nat. Biotechnol.">
        <title>Draft genome sequence of chickpea (Cicer arietinum) provides a resource for trait improvement.</title>
        <authorList>
            <person name="Varshney R.K."/>
            <person name="Song C."/>
            <person name="Saxena R.K."/>
            <person name="Azam S."/>
            <person name="Yu S."/>
            <person name="Sharpe A.G."/>
            <person name="Cannon S."/>
            <person name="Baek J."/>
            <person name="Rosen B.D."/>
            <person name="Tar'an B."/>
            <person name="Millan T."/>
            <person name="Zhang X."/>
            <person name="Ramsay L.D."/>
            <person name="Iwata A."/>
            <person name="Wang Y."/>
            <person name="Nelson W."/>
            <person name="Farmer A.D."/>
            <person name="Gaur P.M."/>
            <person name="Soderlund C."/>
            <person name="Penmetsa R.V."/>
            <person name="Xu C."/>
            <person name="Bharti A.K."/>
            <person name="He W."/>
            <person name="Winter P."/>
            <person name="Zhao S."/>
            <person name="Hane J.K."/>
            <person name="Carrasquilla-Garcia N."/>
            <person name="Condie J.A."/>
            <person name="Upadhyaya H.D."/>
            <person name="Luo M.C."/>
            <person name="Thudi M."/>
            <person name="Gowda C.L."/>
            <person name="Singh N.P."/>
            <person name="Lichtenzveig J."/>
            <person name="Gali K.K."/>
            <person name="Rubio J."/>
            <person name="Nadarajan N."/>
            <person name="Dolezel J."/>
            <person name="Bansal K.C."/>
            <person name="Xu X."/>
            <person name="Edwards D."/>
            <person name="Zhang G."/>
            <person name="Kahl G."/>
            <person name="Gil J."/>
            <person name="Singh K.B."/>
            <person name="Datta S.K."/>
            <person name="Jackson S.A."/>
            <person name="Wang J."/>
            <person name="Cook D.R."/>
        </authorList>
    </citation>
    <scope>NUCLEOTIDE SEQUENCE [LARGE SCALE GENOMIC DNA]</scope>
    <source>
        <strain evidence="4">cv. CDC Frontier</strain>
    </source>
</reference>
<feature type="repeat" description="PPR" evidence="3">
    <location>
        <begin position="247"/>
        <end position="281"/>
    </location>
</feature>
<dbReference type="Pfam" id="PF01535">
    <property type="entry name" value="PPR"/>
    <property type="match status" value="1"/>
</dbReference>
<dbReference type="NCBIfam" id="TIGR00756">
    <property type="entry name" value="PPR"/>
    <property type="match status" value="5"/>
</dbReference>
<dbReference type="PaxDb" id="3827-XP_004485985.1"/>
<dbReference type="InterPro" id="IPR011990">
    <property type="entry name" value="TPR-like_helical_dom_sf"/>
</dbReference>
<evidence type="ECO:0000256" key="1">
    <source>
        <dbReference type="ARBA" id="ARBA00007626"/>
    </source>
</evidence>
<organism evidence="4 5">
    <name type="scientific">Cicer arietinum</name>
    <name type="common">Chickpea</name>
    <name type="synonym">Garbanzo</name>
    <dbReference type="NCBI Taxonomy" id="3827"/>
    <lineage>
        <taxon>Eukaryota</taxon>
        <taxon>Viridiplantae</taxon>
        <taxon>Streptophyta</taxon>
        <taxon>Embryophyta</taxon>
        <taxon>Tracheophyta</taxon>
        <taxon>Spermatophyta</taxon>
        <taxon>Magnoliopsida</taxon>
        <taxon>eudicotyledons</taxon>
        <taxon>Gunneridae</taxon>
        <taxon>Pentapetalae</taxon>
        <taxon>rosids</taxon>
        <taxon>fabids</taxon>
        <taxon>Fabales</taxon>
        <taxon>Fabaceae</taxon>
        <taxon>Papilionoideae</taxon>
        <taxon>50 kb inversion clade</taxon>
        <taxon>NPAAA clade</taxon>
        <taxon>Hologalegina</taxon>
        <taxon>IRL clade</taxon>
        <taxon>Cicereae</taxon>
        <taxon>Cicer</taxon>
    </lineage>
</organism>
<sequence>MGTPIITRKRLFNLRSLYYSSSLFYSSHSTIPSSTSTSSSSSPSKTPLEKQFETWINHLKPGFTPSDVNRALKAQSDPDLALDIFRWTAQQRSYKHTPLTYLTIIKQLITNRHYHQAETLVEEVIAGACDPTLPLYNSIIRFCCNRKFLFNRSFDVYNKMLISQDCKPNLETYTLLFNSLLRRFNKLPVCYIYLHSVRSLTKQMKASGVIPDTFVLNMIIKAYSKCLELDEAIRVFNEMGLYGCEPNAYTFSYIAKGLCEKGRVNQGLGFYKEMRVKCMVPSTSTYVIIVCSLALERRFEDAIEVMFDMLDNSRSPDHLTYKTVLEGLCREGRVDDAFELLDECKKRDGFMNEKMYKTLFNDLRFVCRD</sequence>
<dbReference type="eggNOG" id="KOG4197">
    <property type="taxonomic scope" value="Eukaryota"/>
</dbReference>
<evidence type="ECO:0000313" key="4">
    <source>
        <dbReference type="Proteomes" id="UP000087171"/>
    </source>
</evidence>
<dbReference type="PANTHER" id="PTHR47938">
    <property type="entry name" value="RESPIRATORY COMPLEX I CHAPERONE (CIA84), PUTATIVE (AFU_ORTHOLOGUE AFUA_2G06020)-RELATED"/>
    <property type="match status" value="1"/>
</dbReference>
<dbReference type="GeneID" id="101503316"/>
<protein>
    <submittedName>
        <fullName evidence="5">Pentatricopeptide repeat-containing protein At3g25210, mitochondrial</fullName>
    </submittedName>
</protein>
<dbReference type="PANTHER" id="PTHR47938:SF2">
    <property type="entry name" value="OS06G0184866 PROTEIN"/>
    <property type="match status" value="1"/>
</dbReference>